<proteinExistence type="predicted"/>
<dbReference type="EMBL" id="CP046401">
    <property type="protein sequence ID" value="QGY45735.1"/>
    <property type="molecule type" value="Genomic_DNA"/>
</dbReference>
<feature type="chain" id="PRO_5026230411" evidence="1">
    <location>
        <begin position="24"/>
        <end position="900"/>
    </location>
</feature>
<evidence type="ECO:0000256" key="1">
    <source>
        <dbReference type="SAM" id="SignalP"/>
    </source>
</evidence>
<feature type="signal peptide" evidence="1">
    <location>
        <begin position="1"/>
        <end position="23"/>
    </location>
</feature>
<reference evidence="2 3" key="1">
    <citation type="submission" date="2019-11" db="EMBL/GenBank/DDBJ databases">
        <authorList>
            <person name="Zheng R.K."/>
            <person name="Sun C.M."/>
        </authorList>
    </citation>
    <scope>NUCLEOTIDE SEQUENCE [LARGE SCALE GENOMIC DNA]</scope>
    <source>
        <strain evidence="2 3">WC007</strain>
    </source>
</reference>
<organism evidence="2 3">
    <name type="scientific">Maribellus comscasis</name>
    <dbReference type="NCBI Taxonomy" id="2681766"/>
    <lineage>
        <taxon>Bacteria</taxon>
        <taxon>Pseudomonadati</taxon>
        <taxon>Bacteroidota</taxon>
        <taxon>Bacteroidia</taxon>
        <taxon>Marinilabiliales</taxon>
        <taxon>Prolixibacteraceae</taxon>
        <taxon>Maribellus</taxon>
    </lineage>
</organism>
<evidence type="ECO:0000313" key="2">
    <source>
        <dbReference type="EMBL" id="QGY45735.1"/>
    </source>
</evidence>
<keyword evidence="1" id="KW-0732">Signal</keyword>
<protein>
    <submittedName>
        <fullName evidence="2">Uncharacterized protein</fullName>
    </submittedName>
</protein>
<dbReference type="KEGG" id="mcos:GM418_19280"/>
<sequence length="900" mass="102371">MKSNYFVISLISLLFQGAGISNAQKLNSFHPPISKNEERVPVKTEIHNNGYTTHWSDTYLNTFRYGNLFKMTVRDVNLSIKQSKIDIAEELGIIGLNLQEGFINELLSSDTKTVKEPSLKEMETTLKSNDVLVFASPHSEVGKKLLSLAGDINSWKKDLTAHQFKSNDWHPTDVFRLESGQRKIFAVISSDAEAFEKLESVIKNIREIVRTYDFRKGWMGIETLHMSVTTDFVHPMDVISQGMNEGNSWFVFSGYNEFRALEKYQSWMDEIGNPAFVEAGSYAPGYGQRNFVFGCDNWDGLQEQDIKQQGYVDFVKEKNGYIFRQVFDNKADEHDVYDGYIVNEGNKKQLDNQELPFVNLTSSFSGGATSSMVLFLPKGAYVNKKSIIKAIKERREVAILPQGKIIGGDYFRQAMQVLELDRIFLEDYFGDYIDIYTETNGSEVKITLTNYSNKAITGNLSLSLPSALKLAENGKAISLPANSQKEVRFPVSIEKEAMGKTNPIGIDFVWDGKKKSTVTMLDLPPAISVPQLLYGQTPVVQYPVSVHNFTKESSFPVKVQVFKTDKPGKAVFEKIPQCEVAPDTYKELVFDIKIKAGNYKLVTTALGCFSETQLGVEKAQGQSTLTTVDLNGDGVDEYQMENDKVKVTLLTIGARVIEYIVKSKDDNVLFKSWPEKPVNENQPFRERHYYPFGGFEDFLGQPSMETHKVFDAEILKSGGTSVSVKMTSDFYGNQIEKIFTLYGDSPLLEVKFKLNFTNKETDMFGPQPILALGAAHDTVDVFMVPDVKGLLKYRMRMDEYYGQIFTLTEGWQAGRDENENVFFVGAFPVDQPDFLHMWMNHPRNSSTRHYYVEFQPWIRIIKKNAMYFSYYMWADEGNWEKGVEALRERNLITKSKINVE</sequence>
<name>A0A6I6JRR9_9BACT</name>
<dbReference type="RefSeq" id="WP_158868877.1">
    <property type="nucleotide sequence ID" value="NZ_CP046401.1"/>
</dbReference>
<dbReference type="AlphaFoldDB" id="A0A6I6JRR9"/>
<dbReference type="Proteomes" id="UP000428260">
    <property type="component" value="Chromosome"/>
</dbReference>
<evidence type="ECO:0000313" key="3">
    <source>
        <dbReference type="Proteomes" id="UP000428260"/>
    </source>
</evidence>
<keyword evidence="3" id="KW-1185">Reference proteome</keyword>
<accession>A0A6I6JRR9</accession>
<gene>
    <name evidence="2" type="ORF">GM418_19280</name>
</gene>